<protein>
    <submittedName>
        <fullName evidence="2">Uncharacterized protein</fullName>
    </submittedName>
</protein>
<evidence type="ECO:0000313" key="3">
    <source>
        <dbReference type="Proteomes" id="UP000054217"/>
    </source>
</evidence>
<keyword evidence="3" id="KW-1185">Reference proteome</keyword>
<name>A0A0C3JEU2_PISTI</name>
<dbReference type="HOGENOM" id="CLU_2211033_0_0_1"/>
<accession>A0A0C3JEU2</accession>
<proteinExistence type="predicted"/>
<gene>
    <name evidence="2" type="ORF">M404DRAFT_1006984</name>
</gene>
<evidence type="ECO:0000256" key="1">
    <source>
        <dbReference type="SAM" id="MobiDB-lite"/>
    </source>
</evidence>
<reference evidence="2 3" key="1">
    <citation type="submission" date="2014-04" db="EMBL/GenBank/DDBJ databases">
        <authorList>
            <consortium name="DOE Joint Genome Institute"/>
            <person name="Kuo A."/>
            <person name="Kohler A."/>
            <person name="Costa M.D."/>
            <person name="Nagy L.G."/>
            <person name="Floudas D."/>
            <person name="Copeland A."/>
            <person name="Barry K.W."/>
            <person name="Cichocki N."/>
            <person name="Veneault-Fourrey C."/>
            <person name="LaButti K."/>
            <person name="Lindquist E.A."/>
            <person name="Lipzen A."/>
            <person name="Lundell T."/>
            <person name="Morin E."/>
            <person name="Murat C."/>
            <person name="Sun H."/>
            <person name="Tunlid A."/>
            <person name="Henrissat B."/>
            <person name="Grigoriev I.V."/>
            <person name="Hibbett D.S."/>
            <person name="Martin F."/>
            <person name="Nordberg H.P."/>
            <person name="Cantor M.N."/>
            <person name="Hua S.X."/>
        </authorList>
    </citation>
    <scope>NUCLEOTIDE SEQUENCE [LARGE SCALE GENOMIC DNA]</scope>
    <source>
        <strain evidence="2 3">Marx 270</strain>
    </source>
</reference>
<evidence type="ECO:0000313" key="2">
    <source>
        <dbReference type="EMBL" id="KIN96126.1"/>
    </source>
</evidence>
<sequence>MAKRERFSRSAGGGGVIDRFSDPAEKDTALAWMFLRGLLGAYHQVQIAWMVESIFYSLQMWSDHAEMGLRYRSSLPGKILELGSYQEQVVRCRSPTFCLPEEMRTRC</sequence>
<dbReference type="AlphaFoldDB" id="A0A0C3JEU2"/>
<dbReference type="Proteomes" id="UP000054217">
    <property type="component" value="Unassembled WGS sequence"/>
</dbReference>
<dbReference type="InParanoid" id="A0A0C3JEU2"/>
<reference evidence="3" key="2">
    <citation type="submission" date="2015-01" db="EMBL/GenBank/DDBJ databases">
        <title>Evolutionary Origins and Diversification of the Mycorrhizal Mutualists.</title>
        <authorList>
            <consortium name="DOE Joint Genome Institute"/>
            <consortium name="Mycorrhizal Genomics Consortium"/>
            <person name="Kohler A."/>
            <person name="Kuo A."/>
            <person name="Nagy L.G."/>
            <person name="Floudas D."/>
            <person name="Copeland A."/>
            <person name="Barry K.W."/>
            <person name="Cichocki N."/>
            <person name="Veneault-Fourrey C."/>
            <person name="LaButti K."/>
            <person name="Lindquist E.A."/>
            <person name="Lipzen A."/>
            <person name="Lundell T."/>
            <person name="Morin E."/>
            <person name="Murat C."/>
            <person name="Riley R."/>
            <person name="Ohm R."/>
            <person name="Sun H."/>
            <person name="Tunlid A."/>
            <person name="Henrissat B."/>
            <person name="Grigoriev I.V."/>
            <person name="Hibbett D.S."/>
            <person name="Martin F."/>
        </authorList>
    </citation>
    <scope>NUCLEOTIDE SEQUENCE [LARGE SCALE GENOMIC DNA]</scope>
    <source>
        <strain evidence="3">Marx 270</strain>
    </source>
</reference>
<feature type="region of interest" description="Disordered" evidence="1">
    <location>
        <begin position="1"/>
        <end position="21"/>
    </location>
</feature>
<organism evidence="2 3">
    <name type="scientific">Pisolithus tinctorius Marx 270</name>
    <dbReference type="NCBI Taxonomy" id="870435"/>
    <lineage>
        <taxon>Eukaryota</taxon>
        <taxon>Fungi</taxon>
        <taxon>Dikarya</taxon>
        <taxon>Basidiomycota</taxon>
        <taxon>Agaricomycotina</taxon>
        <taxon>Agaricomycetes</taxon>
        <taxon>Agaricomycetidae</taxon>
        <taxon>Boletales</taxon>
        <taxon>Sclerodermatineae</taxon>
        <taxon>Pisolithaceae</taxon>
        <taxon>Pisolithus</taxon>
    </lineage>
</organism>
<dbReference type="EMBL" id="KN832052">
    <property type="protein sequence ID" value="KIN96126.1"/>
    <property type="molecule type" value="Genomic_DNA"/>
</dbReference>